<protein>
    <submittedName>
        <fullName evidence="3">Enoyl-CoA hydratase/isomerase family protein</fullName>
    </submittedName>
</protein>
<dbReference type="RefSeq" id="WP_275117692.1">
    <property type="nucleotide sequence ID" value="NZ_JAOTPO010000003.1"/>
</dbReference>
<name>A0ABT5VCB1_9BACI</name>
<evidence type="ECO:0000256" key="1">
    <source>
        <dbReference type="ARBA" id="ARBA00005254"/>
    </source>
</evidence>
<evidence type="ECO:0000256" key="2">
    <source>
        <dbReference type="RuleBase" id="RU003707"/>
    </source>
</evidence>
<organism evidence="3 4">
    <name type="scientific">Alkalihalobacterium chitinilyticum</name>
    <dbReference type="NCBI Taxonomy" id="2980103"/>
    <lineage>
        <taxon>Bacteria</taxon>
        <taxon>Bacillati</taxon>
        <taxon>Bacillota</taxon>
        <taxon>Bacilli</taxon>
        <taxon>Bacillales</taxon>
        <taxon>Bacillaceae</taxon>
        <taxon>Alkalihalobacterium</taxon>
    </lineage>
</organism>
<dbReference type="Proteomes" id="UP001148125">
    <property type="component" value="Unassembled WGS sequence"/>
</dbReference>
<dbReference type="InterPro" id="IPR018376">
    <property type="entry name" value="Enoyl-CoA_hyd/isom_CS"/>
</dbReference>
<evidence type="ECO:0000313" key="4">
    <source>
        <dbReference type="Proteomes" id="UP001148125"/>
    </source>
</evidence>
<dbReference type="Pfam" id="PF00378">
    <property type="entry name" value="ECH_1"/>
    <property type="match status" value="1"/>
</dbReference>
<dbReference type="EMBL" id="JAOTPO010000003">
    <property type="protein sequence ID" value="MDE5413075.1"/>
    <property type="molecule type" value="Genomic_DNA"/>
</dbReference>
<dbReference type="PROSITE" id="PS00166">
    <property type="entry name" value="ENOYL_COA_HYDRATASE"/>
    <property type="match status" value="1"/>
</dbReference>
<accession>A0ABT5VCB1</accession>
<reference evidence="3" key="1">
    <citation type="submission" date="2024-05" db="EMBL/GenBank/DDBJ databases">
        <title>Alkalihalobacillus sp. strain MEB203 novel alkaliphilic bacterium from Lonar Lake, India.</title>
        <authorList>
            <person name="Joshi A."/>
            <person name="Thite S."/>
            <person name="Mengade P."/>
        </authorList>
    </citation>
    <scope>NUCLEOTIDE SEQUENCE</scope>
    <source>
        <strain evidence="3">MEB 203</strain>
    </source>
</reference>
<dbReference type="PANTHER" id="PTHR43802">
    <property type="entry name" value="ENOYL-COA HYDRATASE"/>
    <property type="match status" value="1"/>
</dbReference>
<sequence>MEKVQLVREDGIAWLIINREEKRNAVDYDVMNLLTEKLDEIEANEQDKMVVIRGKGDQAFCSGGDLSIFHLLHTKKQAEEMLSKMGEILFRLFFFPKPTVAAINGTAVGGGCELATACDFRLAAPHAKVGFVQGTLGITTGWGASTMLFERIDHANALRMLLTAERLNAHEAANLNFIQQIIETDHFDSGCKEWLAPFLKQSTPVLKAYKKRWTDRFDKASVKNRFLNEIDECSTLWESDEHHAAVERFLSK</sequence>
<keyword evidence="4" id="KW-1185">Reference proteome</keyword>
<dbReference type="InterPro" id="IPR001753">
    <property type="entry name" value="Enoyl-CoA_hydra/iso"/>
</dbReference>
<evidence type="ECO:0000313" key="3">
    <source>
        <dbReference type="EMBL" id="MDE5413075.1"/>
    </source>
</evidence>
<comment type="caution">
    <text evidence="3">The sequence shown here is derived from an EMBL/GenBank/DDBJ whole genome shotgun (WGS) entry which is preliminary data.</text>
</comment>
<dbReference type="PANTHER" id="PTHR43802:SF1">
    <property type="entry name" value="IP11341P-RELATED"/>
    <property type="match status" value="1"/>
</dbReference>
<proteinExistence type="inferred from homology"/>
<comment type="similarity">
    <text evidence="1 2">Belongs to the enoyl-CoA hydratase/isomerase family.</text>
</comment>
<gene>
    <name evidence="3" type="ORF">N7Z68_06730</name>
</gene>
<dbReference type="CDD" id="cd06558">
    <property type="entry name" value="crotonase-like"/>
    <property type="match status" value="1"/>
</dbReference>
<dbReference type="SUPFAM" id="SSF52096">
    <property type="entry name" value="ClpP/crotonase"/>
    <property type="match status" value="1"/>
</dbReference>
<dbReference type="InterPro" id="IPR029045">
    <property type="entry name" value="ClpP/crotonase-like_dom_sf"/>
</dbReference>
<dbReference type="Gene3D" id="3.90.226.10">
    <property type="entry name" value="2-enoyl-CoA Hydratase, Chain A, domain 1"/>
    <property type="match status" value="1"/>
</dbReference>